<evidence type="ECO:0000256" key="5">
    <source>
        <dbReference type="ARBA" id="ARBA00023014"/>
    </source>
</evidence>
<comment type="function">
    <text evidence="6">Component of a complex that catalyzes the oxidation of glycolate to glyoxylate.</text>
</comment>
<evidence type="ECO:0000313" key="9">
    <source>
        <dbReference type="Proteomes" id="UP000294862"/>
    </source>
</evidence>
<evidence type="ECO:0000256" key="1">
    <source>
        <dbReference type="ARBA" id="ARBA00022485"/>
    </source>
</evidence>
<dbReference type="Pfam" id="PF13183">
    <property type="entry name" value="Fer4_8"/>
    <property type="match status" value="1"/>
</dbReference>
<accession>A0A4R2IGQ1</accession>
<comment type="catalytic activity">
    <reaction evidence="6">
        <text>(R)-lactate + A = pyruvate + AH2</text>
        <dbReference type="Rhea" id="RHEA:15089"/>
        <dbReference type="ChEBI" id="CHEBI:13193"/>
        <dbReference type="ChEBI" id="CHEBI:15361"/>
        <dbReference type="ChEBI" id="CHEBI:16004"/>
        <dbReference type="ChEBI" id="CHEBI:17499"/>
    </reaction>
</comment>
<dbReference type="Proteomes" id="UP000294862">
    <property type="component" value="Unassembled WGS sequence"/>
</dbReference>
<dbReference type="InterPro" id="IPR004017">
    <property type="entry name" value="Cys_rich_dom"/>
</dbReference>
<keyword evidence="6" id="KW-0813">Transport</keyword>
<dbReference type="PANTHER" id="PTHR32479:SF17">
    <property type="entry name" value="GLYCOLATE OXIDASE IRON-SULFUR SUBUNIT"/>
    <property type="match status" value="1"/>
</dbReference>
<dbReference type="EC" id="1.1.99.14" evidence="6"/>
<name>A0A4R2IGQ1_9GAMM</name>
<feature type="domain" description="4Fe-4S ferredoxin-type" evidence="7">
    <location>
        <begin position="66"/>
        <end position="96"/>
    </location>
</feature>
<dbReference type="GO" id="GO:0051539">
    <property type="term" value="F:4 iron, 4 sulfur cluster binding"/>
    <property type="evidence" value="ECO:0007669"/>
    <property type="project" value="UniProtKB-UniRule"/>
</dbReference>
<dbReference type="OrthoDB" id="9765258at2"/>
<keyword evidence="1 6" id="KW-0004">4Fe-4S</keyword>
<dbReference type="InterPro" id="IPR017896">
    <property type="entry name" value="4Fe4S_Fe-S-bd"/>
</dbReference>
<evidence type="ECO:0000259" key="7">
    <source>
        <dbReference type="PROSITE" id="PS51379"/>
    </source>
</evidence>
<comment type="caution">
    <text evidence="8">The sequence shown here is derived from an EMBL/GenBank/DDBJ whole genome shotgun (WGS) entry which is preliminary data.</text>
</comment>
<keyword evidence="4 6" id="KW-0408">Iron</keyword>
<evidence type="ECO:0000313" key="8">
    <source>
        <dbReference type="EMBL" id="TCO43009.1"/>
    </source>
</evidence>
<comment type="cofactor">
    <cofactor evidence="6">
        <name>[4Fe-4S] cluster</name>
        <dbReference type="ChEBI" id="CHEBI:49883"/>
    </cofactor>
    <text evidence="6">Binds 2 [4Fe-4S] clusters.</text>
</comment>
<keyword evidence="3" id="KW-0677">Repeat</keyword>
<dbReference type="Gene3D" id="1.10.1060.10">
    <property type="entry name" value="Alpha-helical ferredoxin"/>
    <property type="match status" value="1"/>
</dbReference>
<dbReference type="InterPro" id="IPR012257">
    <property type="entry name" value="Glc_ox_4Fe-4S"/>
</dbReference>
<protein>
    <recommendedName>
        <fullName evidence="6">Glycolate oxidase iron-sulfur subunit</fullName>
        <ecNumber evidence="6">1.1.99.14</ecNumber>
    </recommendedName>
</protein>
<evidence type="ECO:0000256" key="6">
    <source>
        <dbReference type="PIRNR" id="PIRNR000139"/>
    </source>
</evidence>
<dbReference type="PANTHER" id="PTHR32479">
    <property type="entry name" value="GLYCOLATE OXIDASE IRON-SULFUR SUBUNIT"/>
    <property type="match status" value="1"/>
</dbReference>
<organism evidence="8 9">
    <name type="scientific">Dokdonella fugitiva</name>
    <dbReference type="NCBI Taxonomy" id="328517"/>
    <lineage>
        <taxon>Bacteria</taxon>
        <taxon>Pseudomonadati</taxon>
        <taxon>Pseudomonadota</taxon>
        <taxon>Gammaproteobacteria</taxon>
        <taxon>Lysobacterales</taxon>
        <taxon>Rhodanobacteraceae</taxon>
        <taxon>Dokdonella</taxon>
    </lineage>
</organism>
<dbReference type="AlphaFoldDB" id="A0A4R2IGQ1"/>
<reference evidence="8 9" key="1">
    <citation type="journal article" date="2015" name="Stand. Genomic Sci.">
        <title>Genomic Encyclopedia of Bacterial and Archaeal Type Strains, Phase III: the genomes of soil and plant-associated and newly described type strains.</title>
        <authorList>
            <person name="Whitman W.B."/>
            <person name="Woyke T."/>
            <person name="Klenk H.P."/>
            <person name="Zhou Y."/>
            <person name="Lilburn T.G."/>
            <person name="Beck B.J."/>
            <person name="De Vos P."/>
            <person name="Vandamme P."/>
            <person name="Eisen J.A."/>
            <person name="Garrity G."/>
            <person name="Hugenholtz P."/>
            <person name="Kyrpides N.C."/>
        </authorList>
    </citation>
    <scope>NUCLEOTIDE SEQUENCE [LARGE SCALE GENOMIC DNA]</scope>
    <source>
        <strain evidence="8 9">A3</strain>
    </source>
</reference>
<dbReference type="InterPro" id="IPR017900">
    <property type="entry name" value="4Fe4S_Fe_S_CS"/>
</dbReference>
<keyword evidence="5 6" id="KW-0411">Iron-sulfur</keyword>
<evidence type="ECO:0000256" key="2">
    <source>
        <dbReference type="ARBA" id="ARBA00022723"/>
    </source>
</evidence>
<evidence type="ECO:0000256" key="3">
    <source>
        <dbReference type="ARBA" id="ARBA00022737"/>
    </source>
</evidence>
<dbReference type="SUPFAM" id="SSF46548">
    <property type="entry name" value="alpha-helical ferredoxin"/>
    <property type="match status" value="1"/>
</dbReference>
<keyword evidence="9" id="KW-1185">Reference proteome</keyword>
<dbReference type="PROSITE" id="PS51379">
    <property type="entry name" value="4FE4S_FER_2"/>
    <property type="match status" value="2"/>
</dbReference>
<evidence type="ECO:0000256" key="4">
    <source>
        <dbReference type="ARBA" id="ARBA00023004"/>
    </source>
</evidence>
<gene>
    <name evidence="8" type="ORF">EV148_101422</name>
</gene>
<dbReference type="PIRSF" id="PIRSF000139">
    <property type="entry name" value="Glc_ox_4Fe-4S"/>
    <property type="match status" value="1"/>
</dbReference>
<comment type="catalytic activity">
    <reaction evidence="6">
        <text>glycolate + A = glyoxylate + AH2</text>
        <dbReference type="Rhea" id="RHEA:21264"/>
        <dbReference type="ChEBI" id="CHEBI:13193"/>
        <dbReference type="ChEBI" id="CHEBI:17499"/>
        <dbReference type="ChEBI" id="CHEBI:29805"/>
        <dbReference type="ChEBI" id="CHEBI:36655"/>
        <dbReference type="EC" id="1.1.99.14"/>
    </reaction>
</comment>
<dbReference type="PROSITE" id="PS00198">
    <property type="entry name" value="4FE4S_FER_1"/>
    <property type="match status" value="2"/>
</dbReference>
<keyword evidence="2 6" id="KW-0479">Metal-binding</keyword>
<dbReference type="Pfam" id="PF02754">
    <property type="entry name" value="CCG"/>
    <property type="match status" value="2"/>
</dbReference>
<proteinExistence type="predicted"/>
<sequence>MERMSVPASGVPRADPGVAALADQCVMCGLCLPHCPTYRLERTEAESPRGRIALARALAEGRLAPGAATLAHLDHCLGCLSCQKVCPSQVRYEDLLVQTRAALVAATPPGHLQRWLHSPHLLRRLARLGATLRVARWLPRVARLLPRGSRGRRLVETVPAAPRVPGFAAPRRAAPATGRAIALVRGCVGSVYEADTLAAARVLLEAAGHRVVELDRHCCGALPRHGGFVEAAAHEAAATRHALLALRPDVVLGCSSGCHGDLRDEVAAGTTLAVPDIHAFLAADPGFDALRFRPLARRAALHLPCTQVNVAGGLEAIRALLARVPQLAVLELPGQPRCCGAAGSYFIEHPAFADRLRAEKLDQAAALAPDLLLTTNIGCRIHLGNGLAARTSALPVHHPLTLLAMQLETDAGT</sequence>
<keyword evidence="6" id="KW-0249">Electron transport</keyword>
<feature type="domain" description="4Fe-4S ferredoxin-type" evidence="7">
    <location>
        <begin position="16"/>
        <end position="45"/>
    </location>
</feature>
<dbReference type="EMBL" id="SLWQ01000001">
    <property type="protein sequence ID" value="TCO43009.1"/>
    <property type="molecule type" value="Genomic_DNA"/>
</dbReference>
<dbReference type="GO" id="GO:0019154">
    <property type="term" value="F:glycolate dehydrogenase activity"/>
    <property type="evidence" value="ECO:0007669"/>
    <property type="project" value="UniProtKB-EC"/>
</dbReference>
<dbReference type="InterPro" id="IPR009051">
    <property type="entry name" value="Helical_ferredxn"/>
</dbReference>
<dbReference type="GO" id="GO:0046872">
    <property type="term" value="F:metal ion binding"/>
    <property type="evidence" value="ECO:0007669"/>
    <property type="project" value="UniProtKB-UniRule"/>
</dbReference>